<name>A0ABR5MZM6_BRECH</name>
<sequence length="261" mass="29584">MIKPLIGCTTYFVSAFEENKHRFAVAQDHFTSAIDDPLSIQQAGGIPMPIPLIDDEGYIDSVLDRLDGLMLIGGSDVSPRYYGQPYKKGLGHMDPVRDNFEMKLLDKAVRKNMPIFGICRGLQLINVYFGGTLIQDLERYHPTEINHAGYMAPKWSTAHNVKLLKDQALYTCFGKEELAVNSFHHQVIDKLGDGLEVAAVAEDGIIEAIVHPSYPFLLAVQWHPEMMFQIDQEQLKLFEMFVDFINNRKTQSQQLCDYVNS</sequence>
<dbReference type="CDD" id="cd01745">
    <property type="entry name" value="GATase1_2"/>
    <property type="match status" value="1"/>
</dbReference>
<dbReference type="SUPFAM" id="SSF52317">
    <property type="entry name" value="Class I glutamine amidotransferase-like"/>
    <property type="match status" value="1"/>
</dbReference>
<evidence type="ECO:0000313" key="2">
    <source>
        <dbReference type="Proteomes" id="UP000051063"/>
    </source>
</evidence>
<dbReference type="Proteomes" id="UP000051063">
    <property type="component" value="Unassembled WGS sequence"/>
</dbReference>
<reference evidence="1 2" key="1">
    <citation type="submission" date="2015-09" db="EMBL/GenBank/DDBJ databases">
        <title>Genome sequencing project for genomic taxonomy and phylogenomics of Bacillus-like bacteria.</title>
        <authorList>
            <person name="Liu B."/>
            <person name="Wang J."/>
            <person name="Zhu Y."/>
            <person name="Liu G."/>
            <person name="Chen Q."/>
            <person name="Chen Z."/>
            <person name="Lan J."/>
            <person name="Che J."/>
            <person name="Ge C."/>
            <person name="Shi H."/>
            <person name="Pan Z."/>
            <person name="Liu X."/>
        </authorList>
    </citation>
    <scope>NUCLEOTIDE SEQUENCE [LARGE SCALE GENOMIC DNA]</scope>
    <source>
        <strain evidence="1 2">DSM 8552</strain>
    </source>
</reference>
<dbReference type="InterPro" id="IPR044668">
    <property type="entry name" value="PuuD-like"/>
</dbReference>
<dbReference type="PANTHER" id="PTHR43235:SF1">
    <property type="entry name" value="GLUTAMINE AMIDOTRANSFERASE PB2B2.05-RELATED"/>
    <property type="match status" value="1"/>
</dbReference>
<proteinExistence type="predicted"/>
<organism evidence="1 2">
    <name type="scientific">Brevibacillus choshinensis</name>
    <dbReference type="NCBI Taxonomy" id="54911"/>
    <lineage>
        <taxon>Bacteria</taxon>
        <taxon>Bacillati</taxon>
        <taxon>Bacillota</taxon>
        <taxon>Bacilli</taxon>
        <taxon>Bacillales</taxon>
        <taxon>Paenibacillaceae</taxon>
        <taxon>Brevibacillus</taxon>
    </lineage>
</organism>
<dbReference type="InterPro" id="IPR011697">
    <property type="entry name" value="Peptidase_C26"/>
</dbReference>
<gene>
    <name evidence="1" type="ORF">AN963_29395</name>
</gene>
<dbReference type="PANTHER" id="PTHR43235">
    <property type="entry name" value="GLUTAMINE AMIDOTRANSFERASE PB2B2.05-RELATED"/>
    <property type="match status" value="1"/>
</dbReference>
<dbReference type="EMBL" id="LJJB01000015">
    <property type="protein sequence ID" value="KQL43558.1"/>
    <property type="molecule type" value="Genomic_DNA"/>
</dbReference>
<dbReference type="RefSeq" id="WP_055748098.1">
    <property type="nucleotide sequence ID" value="NZ_LJJB01000015.1"/>
</dbReference>
<dbReference type="PROSITE" id="PS51273">
    <property type="entry name" value="GATASE_TYPE_1"/>
    <property type="match status" value="1"/>
</dbReference>
<dbReference type="Gene3D" id="3.40.50.880">
    <property type="match status" value="1"/>
</dbReference>
<dbReference type="InterPro" id="IPR029062">
    <property type="entry name" value="Class_I_gatase-like"/>
</dbReference>
<keyword evidence="2" id="KW-1185">Reference proteome</keyword>
<dbReference type="Pfam" id="PF07722">
    <property type="entry name" value="Peptidase_C26"/>
    <property type="match status" value="1"/>
</dbReference>
<evidence type="ECO:0000313" key="1">
    <source>
        <dbReference type="EMBL" id="KQL43558.1"/>
    </source>
</evidence>
<comment type="caution">
    <text evidence="1">The sequence shown here is derived from an EMBL/GenBank/DDBJ whole genome shotgun (WGS) entry which is preliminary data.</text>
</comment>
<accession>A0ABR5MZM6</accession>
<protein>
    <submittedName>
        <fullName evidence="1">Peptidase C26</fullName>
    </submittedName>
</protein>